<dbReference type="EMBL" id="BGZK01003992">
    <property type="protein sequence ID" value="GBP06107.1"/>
    <property type="molecule type" value="Genomic_DNA"/>
</dbReference>
<keyword evidence="2" id="KW-1185">Reference proteome</keyword>
<evidence type="ECO:0000313" key="2">
    <source>
        <dbReference type="Proteomes" id="UP000299102"/>
    </source>
</evidence>
<dbReference type="Proteomes" id="UP000299102">
    <property type="component" value="Unassembled WGS sequence"/>
</dbReference>
<evidence type="ECO:0000313" key="1">
    <source>
        <dbReference type="EMBL" id="GBP06107.1"/>
    </source>
</evidence>
<dbReference type="AlphaFoldDB" id="A0A4C1SXW0"/>
<reference evidence="1 2" key="1">
    <citation type="journal article" date="2019" name="Commun. Biol.">
        <title>The bagworm genome reveals a unique fibroin gene that provides high tensile strength.</title>
        <authorList>
            <person name="Kono N."/>
            <person name="Nakamura H."/>
            <person name="Ohtoshi R."/>
            <person name="Tomita M."/>
            <person name="Numata K."/>
            <person name="Arakawa K."/>
        </authorList>
    </citation>
    <scope>NUCLEOTIDE SEQUENCE [LARGE SCALE GENOMIC DNA]</scope>
</reference>
<sequence length="122" mass="13595">MPGTSTSPQALLSDISCKLPASLALNYPLKSSGNCDETPPARPELHLLTTRVITLSPHKRSYMIKHDEDKAIPVVRLRPENQRKCAELAAHRWPKSPIAGFDSLHTTTIRNKVTHLHCNTRP</sequence>
<name>A0A4C1SXW0_EUMVA</name>
<comment type="caution">
    <text evidence="1">The sequence shown here is derived from an EMBL/GenBank/DDBJ whole genome shotgun (WGS) entry which is preliminary data.</text>
</comment>
<accession>A0A4C1SXW0</accession>
<organism evidence="1 2">
    <name type="scientific">Eumeta variegata</name>
    <name type="common">Bagworm moth</name>
    <name type="synonym">Eumeta japonica</name>
    <dbReference type="NCBI Taxonomy" id="151549"/>
    <lineage>
        <taxon>Eukaryota</taxon>
        <taxon>Metazoa</taxon>
        <taxon>Ecdysozoa</taxon>
        <taxon>Arthropoda</taxon>
        <taxon>Hexapoda</taxon>
        <taxon>Insecta</taxon>
        <taxon>Pterygota</taxon>
        <taxon>Neoptera</taxon>
        <taxon>Endopterygota</taxon>
        <taxon>Lepidoptera</taxon>
        <taxon>Glossata</taxon>
        <taxon>Ditrysia</taxon>
        <taxon>Tineoidea</taxon>
        <taxon>Psychidae</taxon>
        <taxon>Oiketicinae</taxon>
        <taxon>Eumeta</taxon>
    </lineage>
</organism>
<proteinExistence type="predicted"/>
<gene>
    <name evidence="1" type="ORF">EVAR_71728_1</name>
</gene>
<protein>
    <submittedName>
        <fullName evidence="1">Uncharacterized protein</fullName>
    </submittedName>
</protein>